<accession>A0A222ENZ8</accession>
<dbReference type="EMBL" id="CP022535">
    <property type="protein sequence ID" value="ASP28246.1"/>
    <property type="molecule type" value="Genomic_DNA"/>
</dbReference>
<reference evidence="1 2" key="1">
    <citation type="submission" date="2017-07" db="EMBL/GenBank/DDBJ databases">
        <title>Complete genome sequence of Spiroplasma corruscae EC-1 (DSM 19793).</title>
        <authorList>
            <person name="Tsai Y.-M."/>
            <person name="Lo W.-S."/>
            <person name="Kuo C.-H."/>
        </authorList>
    </citation>
    <scope>NUCLEOTIDE SEQUENCE [LARGE SCALE GENOMIC DNA]</scope>
    <source>
        <strain evidence="1 2">EC-1</strain>
    </source>
</reference>
<dbReference type="Gene3D" id="3.40.50.300">
    <property type="entry name" value="P-loop containing nucleotide triphosphate hydrolases"/>
    <property type="match status" value="1"/>
</dbReference>
<evidence type="ECO:0000313" key="1">
    <source>
        <dbReference type="EMBL" id="ASP28246.1"/>
    </source>
</evidence>
<evidence type="ECO:0000313" key="2">
    <source>
        <dbReference type="Proteomes" id="UP000203229"/>
    </source>
</evidence>
<dbReference type="Proteomes" id="UP000203229">
    <property type="component" value="Chromosome"/>
</dbReference>
<dbReference type="OrthoDB" id="388145at2"/>
<dbReference type="InterPro" id="IPR027417">
    <property type="entry name" value="P-loop_NTPase"/>
</dbReference>
<sequence>MRYKDLNPTSNNYNFNIDVLEKVFLDKLKTPFSNTSLFMVLSGAKGFGKTYVICLLALFYTCNFKDYNCILSKYTYKAARTSYMSTLKKVINDLDRYGVTIGQAIAEKEITVHDSDAKCDLVWNNKRKINVVGFDNTANWEGVPAEVGEWGMFAIDEVIPLKETIKDEDNYRYQLINMLIQIVRGQNLATCLDPIKELTCNGWSIFKKHLVIFGFNNHDVGHPIYRLFVDAICPLTEERKKELEEKAVLTYTDSTYMNVGVTIVRGTTAINEHNLNEKLKEFGEGLKDQFPEHYDSLFLGGEHELSLEAYSYRKDLVENAQFFDLEEYLNKKTNRFWFTDITVGCDYADGNDYGDDAVTVIVGFEFNGDIVESVHILNEYSISTKKFKDMTLKVKSICEWLVEVSKKYVIDNDRLYLEDKTKFRIGQDSRTVKDFIKLILETNYDYKKDMLDLNFGVFKSTGKSGWSIESRHYMWKRLLSEKKLFFANQLKVTQVIQGEEIVTKKHGYVYDQLYRCQNHPEKNLRDERPKKNKLDAINAAEHAISFYKYRLFDY</sequence>
<dbReference type="RefSeq" id="WP_157705346.1">
    <property type="nucleotide sequence ID" value="NZ_CP022535.1"/>
</dbReference>
<dbReference type="AlphaFoldDB" id="A0A222ENZ8"/>
<name>A0A222ENZ8_9MOLU</name>
<dbReference type="KEGG" id="scou:SCORR_v1c04740"/>
<organism evidence="1 2">
    <name type="scientific">Spiroplasma corruscae</name>
    <dbReference type="NCBI Taxonomy" id="216934"/>
    <lineage>
        <taxon>Bacteria</taxon>
        <taxon>Bacillati</taxon>
        <taxon>Mycoplasmatota</taxon>
        <taxon>Mollicutes</taxon>
        <taxon>Entomoplasmatales</taxon>
        <taxon>Spiroplasmataceae</taxon>
        <taxon>Spiroplasma</taxon>
    </lineage>
</organism>
<proteinExistence type="predicted"/>
<evidence type="ECO:0008006" key="3">
    <source>
        <dbReference type="Google" id="ProtNLM"/>
    </source>
</evidence>
<keyword evidence="2" id="KW-1185">Reference proteome</keyword>
<protein>
    <recommendedName>
        <fullName evidence="3">Phage terminase large subunit N-terminal domain-containing protein</fullName>
    </recommendedName>
</protein>
<gene>
    <name evidence="1" type="ORF">SCORR_v1c04740</name>
</gene>